<feature type="compositionally biased region" description="Pro residues" evidence="5">
    <location>
        <begin position="314"/>
        <end position="325"/>
    </location>
</feature>
<gene>
    <name evidence="6" type="ORF">OTU49_010800</name>
</gene>
<dbReference type="AlphaFoldDB" id="A0AAW0WGM4"/>
<keyword evidence="3" id="KW-0677">Repeat</keyword>
<evidence type="ECO:0000313" key="7">
    <source>
        <dbReference type="Proteomes" id="UP001445076"/>
    </source>
</evidence>
<reference evidence="6 7" key="1">
    <citation type="journal article" date="2024" name="BMC Genomics">
        <title>Genome assembly of redclaw crayfish (Cherax quadricarinatus) provides insights into its immune adaptation and hypoxia tolerance.</title>
        <authorList>
            <person name="Liu Z."/>
            <person name="Zheng J."/>
            <person name="Li H."/>
            <person name="Fang K."/>
            <person name="Wang S."/>
            <person name="He J."/>
            <person name="Zhou D."/>
            <person name="Weng S."/>
            <person name="Chi M."/>
            <person name="Gu Z."/>
            <person name="He J."/>
            <person name="Li F."/>
            <person name="Wang M."/>
        </authorList>
    </citation>
    <scope>NUCLEOTIDE SEQUENCE [LARGE SCALE GENOMIC DNA]</scope>
    <source>
        <strain evidence="6">ZL_2023a</strain>
    </source>
</reference>
<evidence type="ECO:0000313" key="6">
    <source>
        <dbReference type="EMBL" id="KAK8725294.1"/>
    </source>
</evidence>
<dbReference type="SUPFAM" id="SSF52058">
    <property type="entry name" value="L domain-like"/>
    <property type="match status" value="1"/>
</dbReference>
<proteinExistence type="predicted"/>
<dbReference type="PANTHER" id="PTHR45842:SF12">
    <property type="entry name" value="KEKKON 5, ISOFORM A"/>
    <property type="match status" value="1"/>
</dbReference>
<keyword evidence="2" id="KW-0732">Signal</keyword>
<dbReference type="EMBL" id="JARKIK010000083">
    <property type="protein sequence ID" value="KAK8725294.1"/>
    <property type="molecule type" value="Genomic_DNA"/>
</dbReference>
<feature type="non-terminal residue" evidence="6">
    <location>
        <position position="325"/>
    </location>
</feature>
<dbReference type="InterPro" id="IPR001611">
    <property type="entry name" value="Leu-rich_rpt"/>
</dbReference>
<dbReference type="Gene3D" id="3.80.10.10">
    <property type="entry name" value="Ribonuclease Inhibitor"/>
    <property type="match status" value="3"/>
</dbReference>
<sequence>QFSSCGIFNISEGAFKGLENTLVNLNLQDNRLTGVPTPALTRLRQLKLLDLSGNKITSIPDEAFKGLRLSTLKLADNELSLSGQSFKGLEGSLKNLNLKGTKLRNVPPALRNLPVLAFLDIAQNQIRSLEGGALRNLHSLTALNIERNLLQTLQVKDFAGVNDTLSSLSLLNNLITDFPTEALNTLTELRVLDIGFNLITEVPEDGFRGIRSLTLLALDGNPLNSVPGQAFSHLNTSLRGLSVGGRFLHCDCKVAWISEWIRDYDLQVTSRERNPQFCGQPPDLRDRSFYQLNPAELACNTTSSSATPTRASSPSPPRTEFPPAA</sequence>
<accession>A0AAW0WGM4</accession>
<protein>
    <submittedName>
        <fullName evidence="6">Uncharacterized protein</fullName>
    </submittedName>
</protein>
<dbReference type="Proteomes" id="UP001445076">
    <property type="component" value="Unassembled WGS sequence"/>
</dbReference>
<dbReference type="PROSITE" id="PS51450">
    <property type="entry name" value="LRR"/>
    <property type="match status" value="1"/>
</dbReference>
<keyword evidence="4" id="KW-0325">Glycoprotein</keyword>
<organism evidence="6 7">
    <name type="scientific">Cherax quadricarinatus</name>
    <name type="common">Australian red claw crayfish</name>
    <dbReference type="NCBI Taxonomy" id="27406"/>
    <lineage>
        <taxon>Eukaryota</taxon>
        <taxon>Metazoa</taxon>
        <taxon>Ecdysozoa</taxon>
        <taxon>Arthropoda</taxon>
        <taxon>Crustacea</taxon>
        <taxon>Multicrustacea</taxon>
        <taxon>Malacostraca</taxon>
        <taxon>Eumalacostraca</taxon>
        <taxon>Eucarida</taxon>
        <taxon>Decapoda</taxon>
        <taxon>Pleocyemata</taxon>
        <taxon>Astacidea</taxon>
        <taxon>Parastacoidea</taxon>
        <taxon>Parastacidae</taxon>
        <taxon>Cherax</taxon>
    </lineage>
</organism>
<evidence type="ECO:0000256" key="3">
    <source>
        <dbReference type="ARBA" id="ARBA00022737"/>
    </source>
</evidence>
<name>A0AAW0WGM4_CHEQU</name>
<evidence type="ECO:0000256" key="4">
    <source>
        <dbReference type="ARBA" id="ARBA00023180"/>
    </source>
</evidence>
<comment type="caution">
    <text evidence="6">The sequence shown here is derived from an EMBL/GenBank/DDBJ whole genome shotgun (WGS) entry which is preliminary data.</text>
</comment>
<dbReference type="InterPro" id="IPR003591">
    <property type="entry name" value="Leu-rich_rpt_typical-subtyp"/>
</dbReference>
<feature type="region of interest" description="Disordered" evidence="5">
    <location>
        <begin position="300"/>
        <end position="325"/>
    </location>
</feature>
<dbReference type="PANTHER" id="PTHR45842">
    <property type="entry name" value="SYNAPTIC ADHESION-LIKE MOLECULE SALM"/>
    <property type="match status" value="1"/>
</dbReference>
<evidence type="ECO:0000256" key="1">
    <source>
        <dbReference type="ARBA" id="ARBA00022614"/>
    </source>
</evidence>
<dbReference type="SMART" id="SM00369">
    <property type="entry name" value="LRR_TYP"/>
    <property type="match status" value="5"/>
</dbReference>
<evidence type="ECO:0000256" key="2">
    <source>
        <dbReference type="ARBA" id="ARBA00022729"/>
    </source>
</evidence>
<feature type="non-terminal residue" evidence="6">
    <location>
        <position position="1"/>
    </location>
</feature>
<keyword evidence="7" id="KW-1185">Reference proteome</keyword>
<dbReference type="Pfam" id="PF13855">
    <property type="entry name" value="LRR_8"/>
    <property type="match status" value="3"/>
</dbReference>
<dbReference type="InterPro" id="IPR050467">
    <property type="entry name" value="LRFN"/>
</dbReference>
<keyword evidence="1" id="KW-0433">Leucine-rich repeat</keyword>
<evidence type="ECO:0000256" key="5">
    <source>
        <dbReference type="SAM" id="MobiDB-lite"/>
    </source>
</evidence>
<feature type="compositionally biased region" description="Low complexity" evidence="5">
    <location>
        <begin position="301"/>
        <end position="313"/>
    </location>
</feature>
<dbReference type="InterPro" id="IPR032675">
    <property type="entry name" value="LRR_dom_sf"/>
</dbReference>